<comment type="caution">
    <text evidence="2">The sequence shown here is derived from an EMBL/GenBank/DDBJ whole genome shotgun (WGS) entry which is preliminary data.</text>
</comment>
<feature type="transmembrane region" description="Helical" evidence="1">
    <location>
        <begin position="183"/>
        <end position="201"/>
    </location>
</feature>
<feature type="transmembrane region" description="Helical" evidence="1">
    <location>
        <begin position="52"/>
        <end position="80"/>
    </location>
</feature>
<dbReference type="OrthoDB" id="6064759at2"/>
<keyword evidence="1" id="KW-1133">Transmembrane helix</keyword>
<evidence type="ECO:0000313" key="2">
    <source>
        <dbReference type="EMBL" id="MBB6183535.1"/>
    </source>
</evidence>
<feature type="transmembrane region" description="Helical" evidence="1">
    <location>
        <begin position="92"/>
        <end position="112"/>
    </location>
</feature>
<protein>
    <submittedName>
        <fullName evidence="2">Small-conductance mechanosensitive channel</fullName>
    </submittedName>
</protein>
<accession>A0A841KEX5</accession>
<gene>
    <name evidence="2" type="ORF">HNQ86_000880</name>
</gene>
<feature type="transmembrane region" description="Helical" evidence="1">
    <location>
        <begin position="124"/>
        <end position="143"/>
    </location>
</feature>
<keyword evidence="1" id="KW-0472">Membrane</keyword>
<dbReference type="Proteomes" id="UP000560000">
    <property type="component" value="Unassembled WGS sequence"/>
</dbReference>
<feature type="transmembrane region" description="Helical" evidence="1">
    <location>
        <begin position="207"/>
        <end position="227"/>
    </location>
</feature>
<organism evidence="2 3">
    <name type="scientific">Oleiagrimonas soli</name>
    <dbReference type="NCBI Taxonomy" id="1543381"/>
    <lineage>
        <taxon>Bacteria</taxon>
        <taxon>Pseudomonadati</taxon>
        <taxon>Pseudomonadota</taxon>
        <taxon>Gammaproteobacteria</taxon>
        <taxon>Lysobacterales</taxon>
        <taxon>Rhodanobacteraceae</taxon>
        <taxon>Oleiagrimonas</taxon>
    </lineage>
</organism>
<keyword evidence="1" id="KW-0812">Transmembrane</keyword>
<proteinExistence type="predicted"/>
<sequence length="232" mass="25932">MKKDSRWWEYYVVRYFVGTIFGAGILVVLNSYQDNILHSVLQGDNTPLSSLTGYGLVMYLGLGLAFCYIASAPLFCFHALRGLLDVRGKVTWASLAVFLISVVSILIMRFAFGMTIFDWRTLSLLGVVVVVSIQISMLGEAFWKKLDPVVNFYGKLAVTRSNSKPATQEYVESYRHLREHGNAFGIMLFELILGLSIASVANIYSVALILLAWIAPAVFVWLVATVLEIRMV</sequence>
<name>A0A841KEX5_9GAMM</name>
<evidence type="ECO:0000256" key="1">
    <source>
        <dbReference type="SAM" id="Phobius"/>
    </source>
</evidence>
<reference evidence="2 3" key="1">
    <citation type="submission" date="2020-08" db="EMBL/GenBank/DDBJ databases">
        <title>Genomic Encyclopedia of Type Strains, Phase IV (KMG-IV): sequencing the most valuable type-strain genomes for metagenomic binning, comparative biology and taxonomic classification.</title>
        <authorList>
            <person name="Goeker M."/>
        </authorList>
    </citation>
    <scope>NUCLEOTIDE SEQUENCE [LARGE SCALE GENOMIC DNA]</scope>
    <source>
        <strain evidence="2 3">DSM 107085</strain>
    </source>
</reference>
<evidence type="ECO:0000313" key="3">
    <source>
        <dbReference type="Proteomes" id="UP000560000"/>
    </source>
</evidence>
<dbReference type="RefSeq" id="WP_152569264.1">
    <property type="nucleotide sequence ID" value="NZ_JACHET010000001.1"/>
</dbReference>
<dbReference type="EMBL" id="JACHET010000001">
    <property type="protein sequence ID" value="MBB6183535.1"/>
    <property type="molecule type" value="Genomic_DNA"/>
</dbReference>
<dbReference type="AlphaFoldDB" id="A0A841KEX5"/>
<feature type="transmembrane region" description="Helical" evidence="1">
    <location>
        <begin position="12"/>
        <end position="32"/>
    </location>
</feature>